<feature type="region of interest" description="Disordered" evidence="1">
    <location>
        <begin position="291"/>
        <end position="334"/>
    </location>
</feature>
<reference evidence="4" key="1">
    <citation type="journal article" date="2018" name="Nat. Microbiol.">
        <title>Leveraging single-cell genomics to expand the fungal tree of life.</title>
        <authorList>
            <person name="Ahrendt S.R."/>
            <person name="Quandt C.A."/>
            <person name="Ciobanu D."/>
            <person name="Clum A."/>
            <person name="Salamov A."/>
            <person name="Andreopoulos B."/>
            <person name="Cheng J.F."/>
            <person name="Woyke T."/>
            <person name="Pelin A."/>
            <person name="Henrissat B."/>
            <person name="Reynolds N.K."/>
            <person name="Benny G.L."/>
            <person name="Smith M.E."/>
            <person name="James T.Y."/>
            <person name="Grigoriev I.V."/>
        </authorList>
    </citation>
    <scope>NUCLEOTIDE SEQUENCE [LARGE SCALE GENOMIC DNA]</scope>
</reference>
<evidence type="ECO:0000256" key="1">
    <source>
        <dbReference type="SAM" id="MobiDB-lite"/>
    </source>
</evidence>
<keyword evidence="4" id="KW-1185">Reference proteome</keyword>
<evidence type="ECO:0000313" key="3">
    <source>
        <dbReference type="EMBL" id="RKO93981.1"/>
    </source>
</evidence>
<feature type="chain" id="PRO_5020634901" evidence="2">
    <location>
        <begin position="18"/>
        <end position="334"/>
    </location>
</feature>
<name>A0A4P9WLQ7_9FUNG</name>
<evidence type="ECO:0000313" key="4">
    <source>
        <dbReference type="Proteomes" id="UP000269721"/>
    </source>
</evidence>
<evidence type="ECO:0000256" key="2">
    <source>
        <dbReference type="SAM" id="SignalP"/>
    </source>
</evidence>
<dbReference type="Proteomes" id="UP000269721">
    <property type="component" value="Unassembled WGS sequence"/>
</dbReference>
<dbReference type="AlphaFoldDB" id="A0A4P9WLQ7"/>
<keyword evidence="2" id="KW-0732">Signal</keyword>
<sequence length="334" mass="35998">MFMIILAALDLYDVASLTYIKWKEPPVAVSGRFAYRLNWLLVDEGDDDVDHDDHGSLIEPPVGVSGHSLLPAAPVLNIKGRSAYRLQSCGAACGRLGSLRLLSSMITNWLLSIDPYKLLTSPLALVETENDGFVAGLYEIIAARLLTHVEDVAPLTDDDPFDDRLSQLVAVSATAGSYYYSLLIVAAGVTMLGRFAYRIQWMEPPVAVSGSTYRSWLHGVMGPSVGRFAYQLHGGLSLHEVASLTTFGGARFAQPVAMQVADLIPPYPPHLRVPCSIPLISPKGAPKDEGALRVGHYGEGSTPVTTASPPPLGYANTPPHSSPELKRPPLIYDP</sequence>
<feature type="signal peptide" evidence="2">
    <location>
        <begin position="1"/>
        <end position="17"/>
    </location>
</feature>
<proteinExistence type="predicted"/>
<gene>
    <name evidence="3" type="ORF">BDK51DRAFT_43276</name>
</gene>
<accession>A0A4P9WLQ7</accession>
<dbReference type="EMBL" id="KZ994049">
    <property type="protein sequence ID" value="RKO93981.1"/>
    <property type="molecule type" value="Genomic_DNA"/>
</dbReference>
<organism evidence="3 4">
    <name type="scientific">Blyttiomyces helicus</name>
    <dbReference type="NCBI Taxonomy" id="388810"/>
    <lineage>
        <taxon>Eukaryota</taxon>
        <taxon>Fungi</taxon>
        <taxon>Fungi incertae sedis</taxon>
        <taxon>Chytridiomycota</taxon>
        <taxon>Chytridiomycota incertae sedis</taxon>
        <taxon>Chytridiomycetes</taxon>
        <taxon>Chytridiomycetes incertae sedis</taxon>
        <taxon>Blyttiomyces</taxon>
    </lineage>
</organism>
<protein>
    <submittedName>
        <fullName evidence="3">Uncharacterized protein</fullName>
    </submittedName>
</protein>